<dbReference type="AlphaFoldDB" id="A0ABD1JR25"/>
<sequence>MVNYLGRYIPNLSTVGQPLYEFLKNKNIWTWGHAQQAAFKHTKELRMTAPVLAYYDVGKPTAVSADASSYGLGGVLLQLHGQQWKPVAYCFRCLTKEETRYDQIEKEAGWVMKFNTVVEYAPRKTVIIANTLSRCPMSTTCTETDTQSDVACYVASGGE</sequence>
<evidence type="ECO:0000256" key="1">
    <source>
        <dbReference type="ARBA" id="ARBA00023268"/>
    </source>
</evidence>
<keyword evidence="4" id="KW-1185">Reference proteome</keyword>
<dbReference type="InterPro" id="IPR050951">
    <property type="entry name" value="Retrovirus_Pol_polyprotein"/>
</dbReference>
<dbReference type="InterPro" id="IPR041577">
    <property type="entry name" value="RT_RNaseH_2"/>
</dbReference>
<dbReference type="PANTHER" id="PTHR37984">
    <property type="entry name" value="PROTEIN CBG26694"/>
    <property type="match status" value="1"/>
</dbReference>
<dbReference type="Gene3D" id="3.30.70.270">
    <property type="match status" value="1"/>
</dbReference>
<dbReference type="GO" id="GO:0003824">
    <property type="term" value="F:catalytic activity"/>
    <property type="evidence" value="ECO:0007669"/>
    <property type="project" value="UniProtKB-KW"/>
</dbReference>
<evidence type="ECO:0000259" key="2">
    <source>
        <dbReference type="Pfam" id="PF17919"/>
    </source>
</evidence>
<dbReference type="InterPro" id="IPR043128">
    <property type="entry name" value="Rev_trsase/Diguanyl_cyclase"/>
</dbReference>
<comment type="caution">
    <text evidence="3">The sequence shown here is derived from an EMBL/GenBank/DDBJ whole genome shotgun (WGS) entry which is preliminary data.</text>
</comment>
<accession>A0ABD1JR25</accession>
<evidence type="ECO:0000313" key="3">
    <source>
        <dbReference type="EMBL" id="KAL2089324.1"/>
    </source>
</evidence>
<feature type="domain" description="Reverse transcriptase/retrotransposon-derived protein RNase H-like" evidence="2">
    <location>
        <begin position="31"/>
        <end position="108"/>
    </location>
</feature>
<keyword evidence="1" id="KW-0511">Multifunctional enzyme</keyword>
<dbReference type="EMBL" id="JBHFQA010000012">
    <property type="protein sequence ID" value="KAL2089324.1"/>
    <property type="molecule type" value="Genomic_DNA"/>
</dbReference>
<dbReference type="Proteomes" id="UP001591681">
    <property type="component" value="Unassembled WGS sequence"/>
</dbReference>
<dbReference type="SUPFAM" id="SSF56672">
    <property type="entry name" value="DNA/RNA polymerases"/>
    <property type="match status" value="1"/>
</dbReference>
<organism evidence="3 4">
    <name type="scientific">Coilia grayii</name>
    <name type="common">Gray's grenadier anchovy</name>
    <dbReference type="NCBI Taxonomy" id="363190"/>
    <lineage>
        <taxon>Eukaryota</taxon>
        <taxon>Metazoa</taxon>
        <taxon>Chordata</taxon>
        <taxon>Craniata</taxon>
        <taxon>Vertebrata</taxon>
        <taxon>Euteleostomi</taxon>
        <taxon>Actinopterygii</taxon>
        <taxon>Neopterygii</taxon>
        <taxon>Teleostei</taxon>
        <taxon>Clupei</taxon>
        <taxon>Clupeiformes</taxon>
        <taxon>Clupeoidei</taxon>
        <taxon>Engraulidae</taxon>
        <taxon>Coilinae</taxon>
        <taxon>Coilia</taxon>
    </lineage>
</organism>
<reference evidence="3 4" key="1">
    <citation type="submission" date="2024-09" db="EMBL/GenBank/DDBJ databases">
        <title>A chromosome-level genome assembly of Gray's grenadier anchovy, Coilia grayii.</title>
        <authorList>
            <person name="Fu Z."/>
        </authorList>
    </citation>
    <scope>NUCLEOTIDE SEQUENCE [LARGE SCALE GENOMIC DNA]</scope>
    <source>
        <strain evidence="3">G4</strain>
        <tissue evidence="3">Muscle</tissue>
    </source>
</reference>
<gene>
    <name evidence="3" type="ORF">ACEWY4_014012</name>
</gene>
<dbReference type="Pfam" id="PF17919">
    <property type="entry name" value="RT_RNaseH_2"/>
    <property type="match status" value="1"/>
</dbReference>
<dbReference type="PANTHER" id="PTHR37984:SF5">
    <property type="entry name" value="PROTEIN NYNRIN-LIKE"/>
    <property type="match status" value="1"/>
</dbReference>
<dbReference type="InterPro" id="IPR043502">
    <property type="entry name" value="DNA/RNA_pol_sf"/>
</dbReference>
<name>A0ABD1JR25_9TELE</name>
<protein>
    <recommendedName>
        <fullName evidence="2">Reverse transcriptase/retrotransposon-derived protein RNase H-like domain-containing protein</fullName>
    </recommendedName>
</protein>
<proteinExistence type="predicted"/>
<evidence type="ECO:0000313" key="4">
    <source>
        <dbReference type="Proteomes" id="UP001591681"/>
    </source>
</evidence>